<sequence>MFLSVQNSLAILVDREFPHLIIPLKQDSPTHPYGTQYSGDIEVKAGSHQVYTEISFDIPSNSARSCNLAFTIATGNPGAPWTLSGDDSGPKIFNISYISPAMNQSRDAWDQDTRPAVQDWVATVQVDYDGSVTINGGRVSCAKGQVAQFLMYPGSTRDFSLTWYEEADPINGIIYEMYT</sequence>
<dbReference type="PANTHER" id="PTHR39613:SF1">
    <property type="entry name" value="ANCHORED CELL WALL PROTEIN, PUTATIVE (AFU_ORTHOLOGUE AFUA_4G08960)-RELATED"/>
    <property type="match status" value="1"/>
</dbReference>
<name>A0A8E2F3K4_9PEZI</name>
<dbReference type="AlphaFoldDB" id="A0A8E2F3K4"/>
<feature type="domain" description="Ubiquitin 3 binding protein But2 C-terminal" evidence="1">
    <location>
        <begin position="16"/>
        <end position="169"/>
    </location>
</feature>
<dbReference type="OrthoDB" id="4657524at2759"/>
<dbReference type="Pfam" id="PF09792">
    <property type="entry name" value="But2"/>
    <property type="match status" value="1"/>
</dbReference>
<proteinExistence type="predicted"/>
<keyword evidence="3" id="KW-1185">Reference proteome</keyword>
<organism evidence="2 3">
    <name type="scientific">Glonium stellatum</name>
    <dbReference type="NCBI Taxonomy" id="574774"/>
    <lineage>
        <taxon>Eukaryota</taxon>
        <taxon>Fungi</taxon>
        <taxon>Dikarya</taxon>
        <taxon>Ascomycota</taxon>
        <taxon>Pezizomycotina</taxon>
        <taxon>Dothideomycetes</taxon>
        <taxon>Pleosporomycetidae</taxon>
        <taxon>Gloniales</taxon>
        <taxon>Gloniaceae</taxon>
        <taxon>Glonium</taxon>
    </lineage>
</organism>
<accession>A0A8E2F3K4</accession>
<evidence type="ECO:0000259" key="1">
    <source>
        <dbReference type="Pfam" id="PF09792"/>
    </source>
</evidence>
<reference evidence="2 3" key="1">
    <citation type="journal article" date="2016" name="Nat. Commun.">
        <title>Ectomycorrhizal ecology is imprinted in the genome of the dominant symbiotic fungus Cenococcum geophilum.</title>
        <authorList>
            <consortium name="DOE Joint Genome Institute"/>
            <person name="Peter M."/>
            <person name="Kohler A."/>
            <person name="Ohm R.A."/>
            <person name="Kuo A."/>
            <person name="Krutzmann J."/>
            <person name="Morin E."/>
            <person name="Arend M."/>
            <person name="Barry K.W."/>
            <person name="Binder M."/>
            <person name="Choi C."/>
            <person name="Clum A."/>
            <person name="Copeland A."/>
            <person name="Grisel N."/>
            <person name="Haridas S."/>
            <person name="Kipfer T."/>
            <person name="LaButti K."/>
            <person name="Lindquist E."/>
            <person name="Lipzen A."/>
            <person name="Maire R."/>
            <person name="Meier B."/>
            <person name="Mihaltcheva S."/>
            <person name="Molinier V."/>
            <person name="Murat C."/>
            <person name="Poggeler S."/>
            <person name="Quandt C.A."/>
            <person name="Sperisen C."/>
            <person name="Tritt A."/>
            <person name="Tisserant E."/>
            <person name="Crous P.W."/>
            <person name="Henrissat B."/>
            <person name="Nehls U."/>
            <person name="Egli S."/>
            <person name="Spatafora J.W."/>
            <person name="Grigoriev I.V."/>
            <person name="Martin F.M."/>
        </authorList>
    </citation>
    <scope>NUCLEOTIDE SEQUENCE [LARGE SCALE GENOMIC DNA]</scope>
    <source>
        <strain evidence="2 3">CBS 207.34</strain>
    </source>
</reference>
<dbReference type="InterPro" id="IPR018620">
    <property type="entry name" value="Ubiquitin3-bd_protein_But2_C"/>
</dbReference>
<evidence type="ECO:0000313" key="3">
    <source>
        <dbReference type="Proteomes" id="UP000250140"/>
    </source>
</evidence>
<dbReference type="Proteomes" id="UP000250140">
    <property type="component" value="Unassembled WGS sequence"/>
</dbReference>
<dbReference type="EMBL" id="KV749327">
    <property type="protein sequence ID" value="OCL09961.1"/>
    <property type="molecule type" value="Genomic_DNA"/>
</dbReference>
<gene>
    <name evidence="2" type="ORF">AOQ84DRAFT_353778</name>
</gene>
<dbReference type="PANTHER" id="PTHR39613">
    <property type="entry name" value="ANCHORED CELL WALL PROTEIN, PUTATIVE (AFU_ORTHOLOGUE AFUA_4G08960)-RELATED"/>
    <property type="match status" value="1"/>
</dbReference>
<protein>
    <recommendedName>
        <fullName evidence="1">Ubiquitin 3 binding protein But2 C-terminal domain-containing protein</fullName>
    </recommendedName>
</protein>
<evidence type="ECO:0000313" key="2">
    <source>
        <dbReference type="EMBL" id="OCL09961.1"/>
    </source>
</evidence>